<evidence type="ECO:0000256" key="1">
    <source>
        <dbReference type="SAM" id="MobiDB-lite"/>
    </source>
</evidence>
<feature type="region of interest" description="Disordered" evidence="1">
    <location>
        <begin position="1"/>
        <end position="102"/>
    </location>
</feature>
<dbReference type="AlphaFoldDB" id="A0A6A6JML4"/>
<feature type="compositionally biased region" description="Polar residues" evidence="1">
    <location>
        <begin position="1"/>
        <end position="12"/>
    </location>
</feature>
<name>A0A6A6JML4_WESOR</name>
<dbReference type="RefSeq" id="XP_033655013.1">
    <property type="nucleotide sequence ID" value="XM_033800824.1"/>
</dbReference>
<dbReference type="Proteomes" id="UP000800097">
    <property type="component" value="Unassembled WGS sequence"/>
</dbReference>
<evidence type="ECO:0000313" key="2">
    <source>
        <dbReference type="EMBL" id="KAF2277474.1"/>
    </source>
</evidence>
<dbReference type="EMBL" id="ML986490">
    <property type="protein sequence ID" value="KAF2277474.1"/>
    <property type="molecule type" value="Genomic_DNA"/>
</dbReference>
<protein>
    <submittedName>
        <fullName evidence="2">Uncharacterized protein</fullName>
    </submittedName>
</protein>
<organism evidence="2 3">
    <name type="scientific">Westerdykella ornata</name>
    <dbReference type="NCBI Taxonomy" id="318751"/>
    <lineage>
        <taxon>Eukaryota</taxon>
        <taxon>Fungi</taxon>
        <taxon>Dikarya</taxon>
        <taxon>Ascomycota</taxon>
        <taxon>Pezizomycotina</taxon>
        <taxon>Dothideomycetes</taxon>
        <taxon>Pleosporomycetidae</taxon>
        <taxon>Pleosporales</taxon>
        <taxon>Sporormiaceae</taxon>
        <taxon>Westerdykella</taxon>
    </lineage>
</organism>
<proteinExistence type="predicted"/>
<sequence>MPGEFSITQKHPVTSEPPLSGASQKQDSKSSPSRTSSLLDAAKRKLSLSSSKDKDILPSSEEEYQKLKQKEAEKQRRKEEYEKRGLGDKVVFGSGSGMQMNG</sequence>
<accession>A0A6A6JML4</accession>
<evidence type="ECO:0000313" key="3">
    <source>
        <dbReference type="Proteomes" id="UP000800097"/>
    </source>
</evidence>
<feature type="compositionally biased region" description="Low complexity" evidence="1">
    <location>
        <begin position="29"/>
        <end position="40"/>
    </location>
</feature>
<keyword evidence="3" id="KW-1185">Reference proteome</keyword>
<gene>
    <name evidence="2" type="ORF">EI97DRAFT_457487</name>
</gene>
<reference evidence="2" key="1">
    <citation type="journal article" date="2020" name="Stud. Mycol.">
        <title>101 Dothideomycetes genomes: a test case for predicting lifestyles and emergence of pathogens.</title>
        <authorList>
            <person name="Haridas S."/>
            <person name="Albert R."/>
            <person name="Binder M."/>
            <person name="Bloem J."/>
            <person name="Labutti K."/>
            <person name="Salamov A."/>
            <person name="Andreopoulos B."/>
            <person name="Baker S."/>
            <person name="Barry K."/>
            <person name="Bills G."/>
            <person name="Bluhm B."/>
            <person name="Cannon C."/>
            <person name="Castanera R."/>
            <person name="Culley D."/>
            <person name="Daum C."/>
            <person name="Ezra D."/>
            <person name="Gonzalez J."/>
            <person name="Henrissat B."/>
            <person name="Kuo A."/>
            <person name="Liang C."/>
            <person name="Lipzen A."/>
            <person name="Lutzoni F."/>
            <person name="Magnuson J."/>
            <person name="Mondo S."/>
            <person name="Nolan M."/>
            <person name="Ohm R."/>
            <person name="Pangilinan J."/>
            <person name="Park H.-J."/>
            <person name="Ramirez L."/>
            <person name="Alfaro M."/>
            <person name="Sun H."/>
            <person name="Tritt A."/>
            <person name="Yoshinaga Y."/>
            <person name="Zwiers L.-H."/>
            <person name="Turgeon B."/>
            <person name="Goodwin S."/>
            <person name="Spatafora J."/>
            <person name="Crous P."/>
            <person name="Grigoriev I."/>
        </authorList>
    </citation>
    <scope>NUCLEOTIDE SEQUENCE</scope>
    <source>
        <strain evidence="2">CBS 379.55</strain>
    </source>
</reference>
<dbReference type="GeneID" id="54553999"/>
<feature type="compositionally biased region" description="Basic and acidic residues" evidence="1">
    <location>
        <begin position="63"/>
        <end position="87"/>
    </location>
</feature>